<proteinExistence type="predicted"/>
<keyword evidence="2" id="KW-1185">Reference proteome</keyword>
<comment type="caution">
    <text evidence="1">The sequence shown here is derived from an EMBL/GenBank/DDBJ whole genome shotgun (WGS) entry which is preliminary data.</text>
</comment>
<accession>A0AC61RSP7</accession>
<name>A0AC61RSP7_9FIRM</name>
<organism evidence="1 2">
    <name type="scientific">Petralouisia muris</name>
    <dbReference type="NCBI Taxonomy" id="3032872"/>
    <lineage>
        <taxon>Bacteria</taxon>
        <taxon>Bacillati</taxon>
        <taxon>Bacillota</taxon>
        <taxon>Clostridia</taxon>
        <taxon>Lachnospirales</taxon>
        <taxon>Lachnospiraceae</taxon>
        <taxon>Petralouisia</taxon>
    </lineage>
</organism>
<gene>
    <name evidence="1" type="ORF">E5329_18035</name>
</gene>
<dbReference type="EMBL" id="SRYA01000041">
    <property type="protein sequence ID" value="TGY93571.1"/>
    <property type="molecule type" value="Genomic_DNA"/>
</dbReference>
<reference evidence="1" key="1">
    <citation type="submission" date="2019-04" db="EMBL/GenBank/DDBJ databases">
        <title>Microbes associate with the intestines of laboratory mice.</title>
        <authorList>
            <person name="Navarre W."/>
            <person name="Wong E."/>
            <person name="Huang K."/>
            <person name="Tropini C."/>
            <person name="Ng K."/>
            <person name="Yu B."/>
        </authorList>
    </citation>
    <scope>NUCLEOTIDE SEQUENCE</scope>
    <source>
        <strain evidence="1">NM01_1-7b</strain>
    </source>
</reference>
<sequence length="215" mass="24422">MASSDTVYLKIEQNVLVREPSVALKDIAKITSTNQPLINKLKTMKVYAFHTPANQSRKKKQAEVFSVMKIIELIGQEFPNVDIQNIGEKDFVLEYEPKQEPKWLLYLKTAVLCVLIFFGSAFTIMTFNNDVGVGEVFADFYQQVMGTESNGFTLLEICYSIGLFLGIMIFFNHVGHKKITHDPTPIQVEMRTYEKDVDSTFIENCGRKGTSNDVD</sequence>
<dbReference type="Proteomes" id="UP000304953">
    <property type="component" value="Unassembled WGS sequence"/>
</dbReference>
<protein>
    <submittedName>
        <fullName evidence="1">Stage V sporulation protein AA</fullName>
    </submittedName>
</protein>
<evidence type="ECO:0000313" key="1">
    <source>
        <dbReference type="EMBL" id="TGY93571.1"/>
    </source>
</evidence>
<evidence type="ECO:0000313" key="2">
    <source>
        <dbReference type="Proteomes" id="UP000304953"/>
    </source>
</evidence>